<keyword evidence="2" id="KW-1185">Reference proteome</keyword>
<evidence type="ECO:0000313" key="2">
    <source>
        <dbReference type="Proteomes" id="UP000030641"/>
    </source>
</evidence>
<sequence length="212" mass="25423">MFPRLRAAIRLPNLAALARTESRQIRTNATQKAKQWKDDVFQTKYYTDTEWRRKLLDRQMQTKSQRRQNDPTFRQAELEFKRAWNRKRQMLDSHLKWMRLYQWCSRNSWVRDNLPWKTHRPLLYPERTEHQCSDCSIVFKNGFRLWWVETSSDDIRSYRCGPCHSKNAFESITPDGFADATTMVQVKAKAKALGIETKNKESREEDTQDRAS</sequence>
<dbReference type="Proteomes" id="UP000030641">
    <property type="component" value="Unassembled WGS sequence"/>
</dbReference>
<reference evidence="1 2" key="1">
    <citation type="journal article" date="2014" name="BMC Genomics">
        <title>Genome sequencing of four Aureobasidium pullulans varieties: biotechnological potential, stress tolerance, and description of new species.</title>
        <authorList>
            <person name="Gostin Ar C."/>
            <person name="Ohm R.A."/>
            <person name="Kogej T."/>
            <person name="Sonjak S."/>
            <person name="Turk M."/>
            <person name="Zajc J."/>
            <person name="Zalar P."/>
            <person name="Grube M."/>
            <person name="Sun H."/>
            <person name="Han J."/>
            <person name="Sharma A."/>
            <person name="Chiniquy J."/>
            <person name="Ngan C.Y."/>
            <person name="Lipzen A."/>
            <person name="Barry K."/>
            <person name="Grigoriev I.V."/>
            <person name="Gunde-Cimerman N."/>
        </authorList>
    </citation>
    <scope>NUCLEOTIDE SEQUENCE [LARGE SCALE GENOMIC DNA]</scope>
    <source>
        <strain evidence="1 2">EXF-2481</strain>
    </source>
</reference>
<dbReference type="GeneID" id="25363367"/>
<evidence type="ECO:0000313" key="1">
    <source>
        <dbReference type="EMBL" id="KEQ98552.1"/>
    </source>
</evidence>
<name>A0A074YWK5_AURSE</name>
<organism evidence="1 2">
    <name type="scientific">Aureobasidium subglaciale (strain EXF-2481)</name>
    <name type="common">Aureobasidium pullulans var. subglaciale</name>
    <dbReference type="NCBI Taxonomy" id="1043005"/>
    <lineage>
        <taxon>Eukaryota</taxon>
        <taxon>Fungi</taxon>
        <taxon>Dikarya</taxon>
        <taxon>Ascomycota</taxon>
        <taxon>Pezizomycotina</taxon>
        <taxon>Dothideomycetes</taxon>
        <taxon>Dothideomycetidae</taxon>
        <taxon>Dothideales</taxon>
        <taxon>Saccotheciaceae</taxon>
        <taxon>Aureobasidium</taxon>
    </lineage>
</organism>
<proteinExistence type="predicted"/>
<protein>
    <submittedName>
        <fullName evidence="1">Uncharacterized protein</fullName>
    </submittedName>
</protein>
<dbReference type="InParanoid" id="A0A074YWK5"/>
<dbReference type="HOGENOM" id="CLU_096851_0_0_1"/>
<dbReference type="EMBL" id="KL584752">
    <property type="protein sequence ID" value="KEQ98552.1"/>
    <property type="molecule type" value="Genomic_DNA"/>
</dbReference>
<dbReference type="OrthoDB" id="3937726at2759"/>
<accession>A0A074YWK5</accession>
<dbReference type="RefSeq" id="XP_013346769.1">
    <property type="nucleotide sequence ID" value="XM_013491315.1"/>
</dbReference>
<dbReference type="AlphaFoldDB" id="A0A074YWK5"/>
<gene>
    <name evidence="1" type="ORF">AUEXF2481DRAFT_26919</name>
</gene>